<dbReference type="AlphaFoldDB" id="A0A820VLS5"/>
<protein>
    <submittedName>
        <fullName evidence="1">Uncharacterized protein</fullName>
    </submittedName>
</protein>
<gene>
    <name evidence="1" type="ORF">UJA718_LOCUS26477</name>
</gene>
<comment type="caution">
    <text evidence="1">The sequence shown here is derived from an EMBL/GenBank/DDBJ whole genome shotgun (WGS) entry which is preliminary data.</text>
</comment>
<dbReference type="GO" id="GO:0031146">
    <property type="term" value="P:SCF-dependent proteasomal ubiquitin-dependent protein catabolic process"/>
    <property type="evidence" value="ECO:0007669"/>
    <property type="project" value="TreeGrafter"/>
</dbReference>
<keyword evidence="2" id="KW-1185">Reference proteome</keyword>
<dbReference type="EMBL" id="CAJOBP010006901">
    <property type="protein sequence ID" value="CAF4503237.1"/>
    <property type="molecule type" value="Genomic_DNA"/>
</dbReference>
<reference evidence="1" key="1">
    <citation type="submission" date="2021-02" db="EMBL/GenBank/DDBJ databases">
        <authorList>
            <person name="Nowell W R."/>
        </authorList>
    </citation>
    <scope>NUCLEOTIDE SEQUENCE</scope>
</reference>
<evidence type="ECO:0000313" key="1">
    <source>
        <dbReference type="EMBL" id="CAF4503237.1"/>
    </source>
</evidence>
<dbReference type="SUPFAM" id="SSF52047">
    <property type="entry name" value="RNI-like"/>
    <property type="match status" value="1"/>
</dbReference>
<evidence type="ECO:0000313" key="2">
    <source>
        <dbReference type="Proteomes" id="UP000663873"/>
    </source>
</evidence>
<organism evidence="1 2">
    <name type="scientific">Rotaria socialis</name>
    <dbReference type="NCBI Taxonomy" id="392032"/>
    <lineage>
        <taxon>Eukaryota</taxon>
        <taxon>Metazoa</taxon>
        <taxon>Spiralia</taxon>
        <taxon>Gnathifera</taxon>
        <taxon>Rotifera</taxon>
        <taxon>Eurotatoria</taxon>
        <taxon>Bdelloidea</taxon>
        <taxon>Philodinida</taxon>
        <taxon>Philodinidae</taxon>
        <taxon>Rotaria</taxon>
    </lineage>
</organism>
<dbReference type="PANTHER" id="PTHR13318">
    <property type="entry name" value="PARTNER OF PAIRED, ISOFORM B-RELATED"/>
    <property type="match status" value="1"/>
</dbReference>
<dbReference type="InterPro" id="IPR006553">
    <property type="entry name" value="Leu-rich_rpt_Cys-con_subtyp"/>
</dbReference>
<name>A0A820VLS5_9BILA</name>
<dbReference type="Gene3D" id="3.80.10.10">
    <property type="entry name" value="Ribonuclease Inhibitor"/>
    <property type="match status" value="1"/>
</dbReference>
<dbReference type="Proteomes" id="UP000663873">
    <property type="component" value="Unassembled WGS sequence"/>
</dbReference>
<dbReference type="InterPro" id="IPR032675">
    <property type="entry name" value="LRR_dom_sf"/>
</dbReference>
<dbReference type="GO" id="GO:0019005">
    <property type="term" value="C:SCF ubiquitin ligase complex"/>
    <property type="evidence" value="ECO:0007669"/>
    <property type="project" value="TreeGrafter"/>
</dbReference>
<dbReference type="SMART" id="SM00367">
    <property type="entry name" value="LRR_CC"/>
    <property type="match status" value="4"/>
</dbReference>
<accession>A0A820VLS5</accession>
<feature type="non-terminal residue" evidence="1">
    <location>
        <position position="1"/>
    </location>
</feature>
<sequence length="210" mass="24357">SCQKLSDTIGMIRLLFSRCTNLRSVDLWRTYGLTQNGFFSLVGSHFDTGEEKRRILNLSRDEQEELAILYSSVNMPIGINSLINMKYLREIDLGWTDPPSGFIRSFVQQVGHSLIKLFLTACRRVNNEDIMAVSEHCLQLRQLDLLGSSIIIESTVECVLKRCLYLEFLDLSFCDKISNETVSIWMCQYKNCFKRSYSPRMNDDIYTEFD</sequence>
<proteinExistence type="predicted"/>